<dbReference type="EnsemblPlants" id="evm.model.08.599">
    <property type="protein sequence ID" value="cds.evm.model.08.599"/>
    <property type="gene ID" value="evm.TU.08.599"/>
</dbReference>
<organism evidence="1 2">
    <name type="scientific">Cannabis sativa</name>
    <name type="common">Hemp</name>
    <name type="synonym">Marijuana</name>
    <dbReference type="NCBI Taxonomy" id="3483"/>
    <lineage>
        <taxon>Eukaryota</taxon>
        <taxon>Viridiplantae</taxon>
        <taxon>Streptophyta</taxon>
        <taxon>Embryophyta</taxon>
        <taxon>Tracheophyta</taxon>
        <taxon>Spermatophyta</taxon>
        <taxon>Magnoliopsida</taxon>
        <taxon>eudicotyledons</taxon>
        <taxon>Gunneridae</taxon>
        <taxon>Pentapetalae</taxon>
        <taxon>rosids</taxon>
        <taxon>fabids</taxon>
        <taxon>Rosales</taxon>
        <taxon>Cannabaceae</taxon>
        <taxon>Cannabis</taxon>
    </lineage>
</organism>
<keyword evidence="2" id="KW-1185">Reference proteome</keyword>
<dbReference type="AlphaFoldDB" id="A0A803QBS2"/>
<evidence type="ECO:0000313" key="2">
    <source>
        <dbReference type="Proteomes" id="UP000596661"/>
    </source>
</evidence>
<name>A0A803QBS2_CANSA</name>
<accession>A0A803QBS2</accession>
<reference evidence="1" key="2">
    <citation type="submission" date="2021-03" db="UniProtKB">
        <authorList>
            <consortium name="EnsemblPlants"/>
        </authorList>
    </citation>
    <scope>IDENTIFICATION</scope>
</reference>
<dbReference type="Proteomes" id="UP000596661">
    <property type="component" value="Chromosome 8"/>
</dbReference>
<protein>
    <submittedName>
        <fullName evidence="1">Uncharacterized protein</fullName>
    </submittedName>
</protein>
<sequence>MMKMEKEIERELGHQLINIERSKVWKRLHTNKKGEVEGPTTNIVKQIDDLRKQVEERTIRVEGKKEILTMALGTNEYGGQYSGVVGTSHASYSDVGGESNEPACAKFASAPQAPPPRAAYVSAPSTPPATNKNYAFDACSAKAKKKAIESCDWVCCEGEITDEWQVLGP</sequence>
<dbReference type="Gramene" id="evm.model.08.599">
    <property type="protein sequence ID" value="cds.evm.model.08.599"/>
    <property type="gene ID" value="evm.TU.08.599"/>
</dbReference>
<evidence type="ECO:0000313" key="1">
    <source>
        <dbReference type="EnsemblPlants" id="cds.evm.model.08.599"/>
    </source>
</evidence>
<dbReference type="EMBL" id="UZAU01000689">
    <property type="status" value="NOT_ANNOTATED_CDS"/>
    <property type="molecule type" value="Genomic_DNA"/>
</dbReference>
<proteinExistence type="predicted"/>
<reference evidence="1" key="1">
    <citation type="submission" date="2018-11" db="EMBL/GenBank/DDBJ databases">
        <authorList>
            <person name="Grassa J C."/>
        </authorList>
    </citation>
    <scope>NUCLEOTIDE SEQUENCE [LARGE SCALE GENOMIC DNA]</scope>
</reference>